<organism evidence="1 2">
    <name type="scientific">Pedobacter rhizosphaerae</name>
    <dbReference type="NCBI Taxonomy" id="390241"/>
    <lineage>
        <taxon>Bacteria</taxon>
        <taxon>Pseudomonadati</taxon>
        <taxon>Bacteroidota</taxon>
        <taxon>Sphingobacteriia</taxon>
        <taxon>Sphingobacteriales</taxon>
        <taxon>Sphingobacteriaceae</taxon>
        <taxon>Pedobacter</taxon>
    </lineage>
</organism>
<protein>
    <submittedName>
        <fullName evidence="1">Uncharacterized protein</fullName>
    </submittedName>
</protein>
<dbReference type="AlphaFoldDB" id="A0A1H9SKE7"/>
<dbReference type="OrthoDB" id="794016at2"/>
<gene>
    <name evidence="1" type="ORF">SAMN04488023_11867</name>
</gene>
<dbReference type="RefSeq" id="WP_090885700.1">
    <property type="nucleotide sequence ID" value="NZ_FOGG01000018.1"/>
</dbReference>
<keyword evidence="2" id="KW-1185">Reference proteome</keyword>
<evidence type="ECO:0000313" key="1">
    <source>
        <dbReference type="EMBL" id="SER85378.1"/>
    </source>
</evidence>
<dbReference type="Proteomes" id="UP000199572">
    <property type="component" value="Unassembled WGS sequence"/>
</dbReference>
<name>A0A1H9SKE7_9SPHI</name>
<dbReference type="EMBL" id="FOGG01000018">
    <property type="protein sequence ID" value="SER85378.1"/>
    <property type="molecule type" value="Genomic_DNA"/>
</dbReference>
<sequence>MRKILLSTVVLTFFALSLILVQFSCKKYAVAQMAAYILPIATKTTLGGVMVDGTSITIDKEGKITAIPALLVGQYEFDEIIYLKEDGTNDKPEFWKVNLDGTGNVKIPIQLPPDLIIESQDVGFKRTSSRIIFGVESKSTGTFIYSCLLNGSDLKRIVEVDGDYVL</sequence>
<proteinExistence type="predicted"/>
<evidence type="ECO:0000313" key="2">
    <source>
        <dbReference type="Proteomes" id="UP000199572"/>
    </source>
</evidence>
<accession>A0A1H9SKE7</accession>
<reference evidence="1 2" key="1">
    <citation type="submission" date="2016-10" db="EMBL/GenBank/DDBJ databases">
        <authorList>
            <person name="de Groot N.N."/>
        </authorList>
    </citation>
    <scope>NUCLEOTIDE SEQUENCE [LARGE SCALE GENOMIC DNA]</scope>
    <source>
        <strain evidence="1 2">DSM 18610</strain>
    </source>
</reference>